<dbReference type="SUPFAM" id="SSF52096">
    <property type="entry name" value="ClpP/crotonase"/>
    <property type="match status" value="1"/>
</dbReference>
<evidence type="ECO:0000313" key="2">
    <source>
        <dbReference type="EMBL" id="KGN41300.1"/>
    </source>
</evidence>
<dbReference type="EMBL" id="AVPL01000020">
    <property type="protein sequence ID" value="KGN41300.1"/>
    <property type="molecule type" value="Genomic_DNA"/>
</dbReference>
<proteinExistence type="predicted"/>
<protein>
    <submittedName>
        <fullName evidence="2">Uncharacterized protein</fullName>
    </submittedName>
</protein>
<accession>A0A0A0JV42</accession>
<evidence type="ECO:0000256" key="1">
    <source>
        <dbReference type="SAM" id="MobiDB-lite"/>
    </source>
</evidence>
<dbReference type="InterPro" id="IPR001095">
    <property type="entry name" value="Acetyl_CoA_COase_a_su"/>
</dbReference>
<dbReference type="InterPro" id="IPR029045">
    <property type="entry name" value="ClpP/crotonase-like_dom_sf"/>
</dbReference>
<keyword evidence="3" id="KW-1185">Reference proteome</keyword>
<reference evidence="2 3" key="1">
    <citation type="submission" date="2013-08" db="EMBL/GenBank/DDBJ databases">
        <title>The genome sequence of Knoellia aerolata.</title>
        <authorList>
            <person name="Zhu W."/>
            <person name="Wang G."/>
        </authorList>
    </citation>
    <scope>NUCLEOTIDE SEQUENCE [LARGE SCALE GENOMIC DNA]</scope>
    <source>
        <strain evidence="2 3">DSM 18566</strain>
    </source>
</reference>
<dbReference type="GO" id="GO:0016743">
    <property type="term" value="F:carboxyl- or carbamoyltransferase activity"/>
    <property type="evidence" value="ECO:0007669"/>
    <property type="project" value="InterPro"/>
</dbReference>
<dbReference type="Gene3D" id="3.90.226.10">
    <property type="entry name" value="2-enoyl-CoA Hydratase, Chain A, domain 1"/>
    <property type="match status" value="1"/>
</dbReference>
<dbReference type="AlphaFoldDB" id="A0A0A0JV42"/>
<name>A0A0A0JV42_9MICO</name>
<feature type="compositionally biased region" description="Basic and acidic residues" evidence="1">
    <location>
        <begin position="46"/>
        <end position="58"/>
    </location>
</feature>
<comment type="caution">
    <text evidence="2">The sequence shown here is derived from an EMBL/GenBank/DDBJ whole genome shotgun (WGS) entry which is preliminary data.</text>
</comment>
<feature type="region of interest" description="Disordered" evidence="1">
    <location>
        <begin position="1"/>
        <end position="58"/>
    </location>
</feature>
<gene>
    <name evidence="2" type="ORF">N801_08550</name>
</gene>
<dbReference type="GO" id="GO:0006633">
    <property type="term" value="P:fatty acid biosynthetic process"/>
    <property type="evidence" value="ECO:0007669"/>
    <property type="project" value="InterPro"/>
</dbReference>
<dbReference type="Proteomes" id="UP000030013">
    <property type="component" value="Unassembled WGS sequence"/>
</dbReference>
<dbReference type="GO" id="GO:0009317">
    <property type="term" value="C:acetyl-CoA carboxylase complex"/>
    <property type="evidence" value="ECO:0007669"/>
    <property type="project" value="InterPro"/>
</dbReference>
<dbReference type="eggNOG" id="COG0825">
    <property type="taxonomic scope" value="Bacteria"/>
</dbReference>
<sequence length="152" mass="16000">MSGFTVLLVTGDGDGPATMSRPEVDGRRDAGDDDEAPQNGLGEAATEVRARVAADDRPGRASAIVHRDTDHAPEMALAQGVRSLDLLAHGLVDRIVPELPDAAVGPEAFSLRLGSVLQHELATLLAVDPAARHEARLERFARLGRLPVSATT</sequence>
<evidence type="ECO:0000313" key="3">
    <source>
        <dbReference type="Proteomes" id="UP000030013"/>
    </source>
</evidence>
<dbReference type="STRING" id="1385519.N801_08550"/>
<dbReference type="GO" id="GO:0003989">
    <property type="term" value="F:acetyl-CoA carboxylase activity"/>
    <property type="evidence" value="ECO:0007669"/>
    <property type="project" value="InterPro"/>
</dbReference>
<dbReference type="Pfam" id="PF03255">
    <property type="entry name" value="ACCA"/>
    <property type="match status" value="1"/>
</dbReference>
<organism evidence="2 3">
    <name type="scientific">Knoellia aerolata DSM 18566</name>
    <dbReference type="NCBI Taxonomy" id="1385519"/>
    <lineage>
        <taxon>Bacteria</taxon>
        <taxon>Bacillati</taxon>
        <taxon>Actinomycetota</taxon>
        <taxon>Actinomycetes</taxon>
        <taxon>Micrococcales</taxon>
        <taxon>Intrasporangiaceae</taxon>
        <taxon>Knoellia</taxon>
    </lineage>
</organism>